<keyword evidence="1" id="KW-0472">Membrane</keyword>
<name>A0AAW0YB41_CHEQU</name>
<keyword evidence="1" id="KW-0812">Transmembrane</keyword>
<reference evidence="2 3" key="1">
    <citation type="journal article" date="2024" name="BMC Genomics">
        <title>Genome assembly of redclaw crayfish (Cherax quadricarinatus) provides insights into its immune adaptation and hypoxia tolerance.</title>
        <authorList>
            <person name="Liu Z."/>
            <person name="Zheng J."/>
            <person name="Li H."/>
            <person name="Fang K."/>
            <person name="Wang S."/>
            <person name="He J."/>
            <person name="Zhou D."/>
            <person name="Weng S."/>
            <person name="Chi M."/>
            <person name="Gu Z."/>
            <person name="He J."/>
            <person name="Li F."/>
            <person name="Wang M."/>
        </authorList>
    </citation>
    <scope>NUCLEOTIDE SEQUENCE [LARGE SCALE GENOMIC DNA]</scope>
    <source>
        <strain evidence="2">ZL_2023a</strain>
    </source>
</reference>
<evidence type="ECO:0000313" key="2">
    <source>
        <dbReference type="EMBL" id="KAK8748943.1"/>
    </source>
</evidence>
<dbReference type="AlphaFoldDB" id="A0AAW0YB41"/>
<proteinExistence type="predicted"/>
<dbReference type="EMBL" id="JARKIK010000010">
    <property type="protein sequence ID" value="KAK8748943.1"/>
    <property type="molecule type" value="Genomic_DNA"/>
</dbReference>
<keyword evidence="3" id="KW-1185">Reference proteome</keyword>
<feature type="non-terminal residue" evidence="2">
    <location>
        <position position="158"/>
    </location>
</feature>
<organism evidence="2 3">
    <name type="scientific">Cherax quadricarinatus</name>
    <name type="common">Australian red claw crayfish</name>
    <dbReference type="NCBI Taxonomy" id="27406"/>
    <lineage>
        <taxon>Eukaryota</taxon>
        <taxon>Metazoa</taxon>
        <taxon>Ecdysozoa</taxon>
        <taxon>Arthropoda</taxon>
        <taxon>Crustacea</taxon>
        <taxon>Multicrustacea</taxon>
        <taxon>Malacostraca</taxon>
        <taxon>Eumalacostraca</taxon>
        <taxon>Eucarida</taxon>
        <taxon>Decapoda</taxon>
        <taxon>Pleocyemata</taxon>
        <taxon>Astacidea</taxon>
        <taxon>Parastacoidea</taxon>
        <taxon>Parastacidae</taxon>
        <taxon>Cherax</taxon>
    </lineage>
</organism>
<evidence type="ECO:0000313" key="3">
    <source>
        <dbReference type="Proteomes" id="UP001445076"/>
    </source>
</evidence>
<feature type="non-terminal residue" evidence="2">
    <location>
        <position position="1"/>
    </location>
</feature>
<evidence type="ECO:0000256" key="1">
    <source>
        <dbReference type="SAM" id="Phobius"/>
    </source>
</evidence>
<dbReference type="Proteomes" id="UP001445076">
    <property type="component" value="Unassembled WGS sequence"/>
</dbReference>
<protein>
    <submittedName>
        <fullName evidence="2">Uncharacterized protein</fullName>
    </submittedName>
</protein>
<sequence>AALTAQVFDQEAEAKEDERRETGVVEPTALMQVMEGTQHTLTWYSSLPSVANVTATVEDEVVAAVVEVGEVLPGAPTDNFTYYGNITISALFIGYNKLHLSLYDDRHLVVWERAVDISVVLSYQHLADLFTLLVGILIIVFYINMGATINLEVVKNII</sequence>
<keyword evidence="1" id="KW-1133">Transmembrane helix</keyword>
<accession>A0AAW0YB41</accession>
<feature type="transmembrane region" description="Helical" evidence="1">
    <location>
        <begin position="126"/>
        <end position="145"/>
    </location>
</feature>
<gene>
    <name evidence="2" type="ORF">OTU49_015610</name>
</gene>
<comment type="caution">
    <text evidence="2">The sequence shown here is derived from an EMBL/GenBank/DDBJ whole genome shotgun (WGS) entry which is preliminary data.</text>
</comment>